<feature type="non-terminal residue" evidence="1">
    <location>
        <position position="1"/>
    </location>
</feature>
<dbReference type="EMBL" id="ML208328">
    <property type="protein sequence ID" value="TFK69570.1"/>
    <property type="molecule type" value="Genomic_DNA"/>
</dbReference>
<accession>A0ACD3AV05</accession>
<evidence type="ECO:0000313" key="1">
    <source>
        <dbReference type="EMBL" id="TFK69570.1"/>
    </source>
</evidence>
<gene>
    <name evidence="1" type="ORF">BDN72DRAFT_767738</name>
</gene>
<proteinExistence type="predicted"/>
<reference evidence="1 2" key="1">
    <citation type="journal article" date="2019" name="Nat. Ecol. Evol.">
        <title>Megaphylogeny resolves global patterns of mushroom evolution.</title>
        <authorList>
            <person name="Varga T."/>
            <person name="Krizsan K."/>
            <person name="Foldi C."/>
            <person name="Dima B."/>
            <person name="Sanchez-Garcia M."/>
            <person name="Sanchez-Ramirez S."/>
            <person name="Szollosi G.J."/>
            <person name="Szarkandi J.G."/>
            <person name="Papp V."/>
            <person name="Albert L."/>
            <person name="Andreopoulos W."/>
            <person name="Angelini C."/>
            <person name="Antonin V."/>
            <person name="Barry K.W."/>
            <person name="Bougher N.L."/>
            <person name="Buchanan P."/>
            <person name="Buyck B."/>
            <person name="Bense V."/>
            <person name="Catcheside P."/>
            <person name="Chovatia M."/>
            <person name="Cooper J."/>
            <person name="Damon W."/>
            <person name="Desjardin D."/>
            <person name="Finy P."/>
            <person name="Geml J."/>
            <person name="Haridas S."/>
            <person name="Hughes K."/>
            <person name="Justo A."/>
            <person name="Karasinski D."/>
            <person name="Kautmanova I."/>
            <person name="Kiss B."/>
            <person name="Kocsube S."/>
            <person name="Kotiranta H."/>
            <person name="LaButti K.M."/>
            <person name="Lechner B.E."/>
            <person name="Liimatainen K."/>
            <person name="Lipzen A."/>
            <person name="Lukacs Z."/>
            <person name="Mihaltcheva S."/>
            <person name="Morgado L.N."/>
            <person name="Niskanen T."/>
            <person name="Noordeloos M.E."/>
            <person name="Ohm R.A."/>
            <person name="Ortiz-Santana B."/>
            <person name="Ovrebo C."/>
            <person name="Racz N."/>
            <person name="Riley R."/>
            <person name="Savchenko A."/>
            <person name="Shiryaev A."/>
            <person name="Soop K."/>
            <person name="Spirin V."/>
            <person name="Szebenyi C."/>
            <person name="Tomsovsky M."/>
            <person name="Tulloss R.E."/>
            <person name="Uehling J."/>
            <person name="Grigoriev I.V."/>
            <person name="Vagvolgyi C."/>
            <person name="Papp T."/>
            <person name="Martin F.M."/>
            <person name="Miettinen O."/>
            <person name="Hibbett D.S."/>
            <person name="Nagy L.G."/>
        </authorList>
    </citation>
    <scope>NUCLEOTIDE SEQUENCE [LARGE SCALE GENOMIC DNA]</scope>
    <source>
        <strain evidence="1 2">NL-1719</strain>
    </source>
</reference>
<organism evidence="1 2">
    <name type="scientific">Pluteus cervinus</name>
    <dbReference type="NCBI Taxonomy" id="181527"/>
    <lineage>
        <taxon>Eukaryota</taxon>
        <taxon>Fungi</taxon>
        <taxon>Dikarya</taxon>
        <taxon>Basidiomycota</taxon>
        <taxon>Agaricomycotina</taxon>
        <taxon>Agaricomycetes</taxon>
        <taxon>Agaricomycetidae</taxon>
        <taxon>Agaricales</taxon>
        <taxon>Pluteineae</taxon>
        <taxon>Pluteaceae</taxon>
        <taxon>Pluteus</taxon>
    </lineage>
</organism>
<sequence>HSTFPTHIELILWRISSVVLTVVPTFMLLRTLLYRMWWATQPGTKWSRTTEMGWYVLEYTTLYPGCTMYVPARFCVLILAFITLHDLPLIAFSNISWATYIPHL</sequence>
<keyword evidence="2" id="KW-1185">Reference proteome</keyword>
<name>A0ACD3AV05_9AGAR</name>
<protein>
    <submittedName>
        <fullName evidence="1">Uncharacterized protein</fullName>
    </submittedName>
</protein>
<dbReference type="Proteomes" id="UP000308600">
    <property type="component" value="Unassembled WGS sequence"/>
</dbReference>
<evidence type="ECO:0000313" key="2">
    <source>
        <dbReference type="Proteomes" id="UP000308600"/>
    </source>
</evidence>